<reference evidence="1 2" key="1">
    <citation type="journal article" date="2020" name="BMC Genomics">
        <title>Intraspecific diversification of the crop wild relative Brassica cretica Lam. using demographic model selection.</title>
        <authorList>
            <person name="Kioukis A."/>
            <person name="Michalopoulou V.A."/>
            <person name="Briers L."/>
            <person name="Pirintsos S."/>
            <person name="Studholme D.J."/>
            <person name="Pavlidis P."/>
            <person name="Sarris P.F."/>
        </authorList>
    </citation>
    <scope>NUCLEOTIDE SEQUENCE [LARGE SCALE GENOMIC DNA]</scope>
    <source>
        <strain evidence="2">cv. PFS-1207/04</strain>
    </source>
</reference>
<evidence type="ECO:0000313" key="2">
    <source>
        <dbReference type="Proteomes" id="UP000266723"/>
    </source>
</evidence>
<dbReference type="Proteomes" id="UP000266723">
    <property type="component" value="Unassembled WGS sequence"/>
</dbReference>
<evidence type="ECO:0000313" key="1">
    <source>
        <dbReference type="EMBL" id="KAF3548384.1"/>
    </source>
</evidence>
<keyword evidence="2" id="KW-1185">Reference proteome</keyword>
<proteinExistence type="predicted"/>
<sequence length="99" mass="10368">MEAETVVTAAAEVEAVEAVTALMGRTTTKETDSLSKLRSQTQTIALETLFFAAVLPGALSALIPRLVLSRVHRSAVLASSLCHESAVNPCRDSAVVLSS</sequence>
<name>A0ABQ7C9Z1_BRACR</name>
<accession>A0ABQ7C9Z1</accession>
<comment type="caution">
    <text evidence="1">The sequence shown here is derived from an EMBL/GenBank/DDBJ whole genome shotgun (WGS) entry which is preliminary data.</text>
</comment>
<organism evidence="1 2">
    <name type="scientific">Brassica cretica</name>
    <name type="common">Mustard</name>
    <dbReference type="NCBI Taxonomy" id="69181"/>
    <lineage>
        <taxon>Eukaryota</taxon>
        <taxon>Viridiplantae</taxon>
        <taxon>Streptophyta</taxon>
        <taxon>Embryophyta</taxon>
        <taxon>Tracheophyta</taxon>
        <taxon>Spermatophyta</taxon>
        <taxon>Magnoliopsida</taxon>
        <taxon>eudicotyledons</taxon>
        <taxon>Gunneridae</taxon>
        <taxon>Pentapetalae</taxon>
        <taxon>rosids</taxon>
        <taxon>malvids</taxon>
        <taxon>Brassicales</taxon>
        <taxon>Brassicaceae</taxon>
        <taxon>Brassiceae</taxon>
        <taxon>Brassica</taxon>
    </lineage>
</organism>
<protein>
    <submittedName>
        <fullName evidence="1">Uncharacterized protein</fullName>
    </submittedName>
</protein>
<dbReference type="EMBL" id="QGKV02000832">
    <property type="protein sequence ID" value="KAF3548384.1"/>
    <property type="molecule type" value="Genomic_DNA"/>
</dbReference>
<gene>
    <name evidence="1" type="ORF">DY000_02001383</name>
</gene>